<accession>A0A7C1VXV3</accession>
<comment type="caution">
    <text evidence="3">The sequence shown here is derived from an EMBL/GenBank/DDBJ whole genome shotgun (WGS) entry which is preliminary data.</text>
</comment>
<dbReference type="InterPro" id="IPR001610">
    <property type="entry name" value="PAC"/>
</dbReference>
<evidence type="ECO:0000259" key="2">
    <source>
        <dbReference type="PROSITE" id="PS50113"/>
    </source>
</evidence>
<dbReference type="InterPro" id="IPR035965">
    <property type="entry name" value="PAS-like_dom_sf"/>
</dbReference>
<evidence type="ECO:0000313" key="3">
    <source>
        <dbReference type="EMBL" id="HEC74679.1"/>
    </source>
</evidence>
<feature type="domain" description="PAS" evidence="1">
    <location>
        <begin position="35"/>
        <end position="66"/>
    </location>
</feature>
<dbReference type="NCBIfam" id="TIGR00229">
    <property type="entry name" value="sensory_box"/>
    <property type="match status" value="1"/>
</dbReference>
<dbReference type="InterPro" id="IPR050903">
    <property type="entry name" value="Bact_Chemotaxis_MeTrfase"/>
</dbReference>
<protein>
    <submittedName>
        <fullName evidence="3">PAS domain S-box protein</fullName>
    </submittedName>
</protein>
<evidence type="ECO:0000259" key="1">
    <source>
        <dbReference type="PROSITE" id="PS50112"/>
    </source>
</evidence>
<feature type="non-terminal residue" evidence="3">
    <location>
        <position position="172"/>
    </location>
</feature>
<dbReference type="PROSITE" id="PS50113">
    <property type="entry name" value="PAC"/>
    <property type="match status" value="1"/>
</dbReference>
<dbReference type="SMART" id="SM00086">
    <property type="entry name" value="PAC"/>
    <property type="match status" value="1"/>
</dbReference>
<dbReference type="PANTHER" id="PTHR24422">
    <property type="entry name" value="CHEMOTAXIS PROTEIN METHYLTRANSFERASE"/>
    <property type="match status" value="1"/>
</dbReference>
<dbReference type="EMBL" id="DRHY01000217">
    <property type="protein sequence ID" value="HEC74679.1"/>
    <property type="molecule type" value="Genomic_DNA"/>
</dbReference>
<name>A0A7C1VXV3_9GAMM</name>
<dbReference type="PANTHER" id="PTHR24422:SF10">
    <property type="entry name" value="CHEMOTAXIS PROTEIN METHYLTRANSFERASE 2"/>
    <property type="match status" value="1"/>
</dbReference>
<dbReference type="PROSITE" id="PS50112">
    <property type="entry name" value="PAS"/>
    <property type="match status" value="1"/>
</dbReference>
<dbReference type="CDD" id="cd00130">
    <property type="entry name" value="PAS"/>
    <property type="match status" value="1"/>
</dbReference>
<gene>
    <name evidence="3" type="ORF">ENI26_09975</name>
</gene>
<feature type="domain" description="PAC" evidence="2">
    <location>
        <begin position="94"/>
        <end position="146"/>
    </location>
</feature>
<dbReference type="InterPro" id="IPR000700">
    <property type="entry name" value="PAS-assoc_C"/>
</dbReference>
<reference evidence="3" key="1">
    <citation type="journal article" date="2020" name="mSystems">
        <title>Genome- and Community-Level Interaction Insights into Carbon Utilization and Element Cycling Functions of Hydrothermarchaeota in Hydrothermal Sediment.</title>
        <authorList>
            <person name="Zhou Z."/>
            <person name="Liu Y."/>
            <person name="Xu W."/>
            <person name="Pan J."/>
            <person name="Luo Z.H."/>
            <person name="Li M."/>
        </authorList>
    </citation>
    <scope>NUCLEOTIDE SEQUENCE [LARGE SCALE GENOMIC DNA]</scope>
    <source>
        <strain evidence="3">HyVt-380</strain>
    </source>
</reference>
<dbReference type="InterPro" id="IPR000014">
    <property type="entry name" value="PAS"/>
</dbReference>
<organism evidence="3">
    <name type="scientific">Methylophaga aminisulfidivorans</name>
    <dbReference type="NCBI Taxonomy" id="230105"/>
    <lineage>
        <taxon>Bacteria</taxon>
        <taxon>Pseudomonadati</taxon>
        <taxon>Pseudomonadota</taxon>
        <taxon>Gammaproteobacteria</taxon>
        <taxon>Thiotrichales</taxon>
        <taxon>Piscirickettsiaceae</taxon>
        <taxon>Methylophaga</taxon>
    </lineage>
</organism>
<dbReference type="SUPFAM" id="SSF55785">
    <property type="entry name" value="PYP-like sensor domain (PAS domain)"/>
    <property type="match status" value="1"/>
</dbReference>
<sequence>MFGKVKQLTAENTALKQELSVMQERFNAMQTSLAIIEFSTEGNIIDVNRKFADITGFSENELIGKNHKSLCPATYASSEKYTRFWEDLNKGNAFSGQVHRINKSGGDIWLEANYFPVVDSSGNVTKVLKVANDVTKRVQQAHMNNSLLTAINRSMAIIQFDLDGKVTFANTN</sequence>
<dbReference type="Gene3D" id="3.30.450.20">
    <property type="entry name" value="PAS domain"/>
    <property type="match status" value="1"/>
</dbReference>
<dbReference type="Proteomes" id="UP000886384">
    <property type="component" value="Unassembled WGS sequence"/>
</dbReference>
<dbReference type="Pfam" id="PF13426">
    <property type="entry name" value="PAS_9"/>
    <property type="match status" value="1"/>
</dbReference>
<proteinExistence type="predicted"/>
<dbReference type="AlphaFoldDB" id="A0A7C1VXV3"/>